<reference evidence="2" key="1">
    <citation type="submission" date="2014-09" db="EMBL/GenBank/DDBJ databases">
        <authorList>
            <person name="Probst J Alexander"/>
        </authorList>
    </citation>
    <scope>NUCLEOTIDE SEQUENCE</scope>
</reference>
<accession>A0A098EBP2</accession>
<dbReference type="PANTHER" id="PTHR38136">
    <property type="entry name" value="DNA REPAIR PROTEIN"/>
    <property type="match status" value="1"/>
</dbReference>
<name>A0A098EBP2_9ZZZZ</name>
<dbReference type="Pfam" id="PF04895">
    <property type="entry name" value="Nre_C"/>
    <property type="match status" value="1"/>
</dbReference>
<dbReference type="PANTHER" id="PTHR38136:SF2">
    <property type="entry name" value="DNA REPAIR PROTEIN"/>
    <property type="match status" value="1"/>
</dbReference>
<feature type="domain" description="Archaeal Nre C-terminal" evidence="1">
    <location>
        <begin position="35"/>
        <end position="135"/>
    </location>
</feature>
<dbReference type="InterPro" id="IPR006979">
    <property type="entry name" value="Nre_C"/>
</dbReference>
<proteinExistence type="predicted"/>
<sequence length="143" mass="17087">MLIPGNWEFEQFEAWAPETLWTKGVKDYAINLEVEYYKGRNDYAIKEGGGYYAARFAVLEYLRKIKKQARVIIFREIYEGYIMPVGVWEVRENVRNAFKNKDRKFASLNDALNDIAKYLKVPMREYLKRSEIMVQKRLEIIPF</sequence>
<protein>
    <recommendedName>
        <fullName evidence="1">Archaeal Nre C-terminal domain-containing protein</fullName>
    </recommendedName>
</protein>
<dbReference type="EMBL" id="CCXY01000217">
    <property type="protein sequence ID" value="CEG12936.1"/>
    <property type="molecule type" value="Genomic_DNA"/>
</dbReference>
<organism evidence="2">
    <name type="scientific">groundwater metagenome</name>
    <dbReference type="NCBI Taxonomy" id="717931"/>
    <lineage>
        <taxon>unclassified sequences</taxon>
        <taxon>metagenomes</taxon>
        <taxon>ecological metagenomes</taxon>
    </lineage>
</organism>
<evidence type="ECO:0000313" key="2">
    <source>
        <dbReference type="EMBL" id="CEG12936.1"/>
    </source>
</evidence>
<dbReference type="AlphaFoldDB" id="A0A098EBP2"/>
<dbReference type="InterPro" id="IPR033167">
    <property type="entry name" value="Nre"/>
</dbReference>
<dbReference type="GO" id="GO:0006281">
    <property type="term" value="P:DNA repair"/>
    <property type="evidence" value="ECO:0007669"/>
    <property type="project" value="InterPro"/>
</dbReference>
<gene>
    <name evidence="2" type="ORF">MSIBF_A2940005</name>
</gene>
<evidence type="ECO:0000259" key="1">
    <source>
        <dbReference type="Pfam" id="PF04895"/>
    </source>
</evidence>